<dbReference type="InterPro" id="IPR029061">
    <property type="entry name" value="THDP-binding"/>
</dbReference>
<keyword evidence="3" id="KW-0786">Thiamine pyrophosphate</keyword>
<name>T0YMI9_9ZZZZ</name>
<feature type="domain" description="Transketolase N-terminal" evidence="4">
    <location>
        <begin position="6"/>
        <end position="103"/>
    </location>
</feature>
<comment type="caution">
    <text evidence="5">The sequence shown here is derived from an EMBL/GenBank/DDBJ whole genome shotgun (WGS) entry which is preliminary data.</text>
</comment>
<proteinExistence type="inferred from homology"/>
<dbReference type="Gene3D" id="3.40.50.970">
    <property type="match status" value="1"/>
</dbReference>
<evidence type="ECO:0000259" key="4">
    <source>
        <dbReference type="Pfam" id="PF00456"/>
    </source>
</evidence>
<protein>
    <submittedName>
        <fullName evidence="5">Transketolase A subunit</fullName>
    </submittedName>
</protein>
<dbReference type="PANTHER" id="PTHR47514">
    <property type="entry name" value="TRANSKETOLASE N-TERMINAL SECTION-RELATED"/>
    <property type="match status" value="1"/>
</dbReference>
<evidence type="ECO:0000256" key="2">
    <source>
        <dbReference type="ARBA" id="ARBA00007131"/>
    </source>
</evidence>
<dbReference type="AlphaFoldDB" id="T0YMI9"/>
<evidence type="ECO:0000313" key="5">
    <source>
        <dbReference type="EMBL" id="EQD36641.1"/>
    </source>
</evidence>
<comment type="cofactor">
    <cofactor evidence="1">
        <name>thiamine diphosphate</name>
        <dbReference type="ChEBI" id="CHEBI:58937"/>
    </cofactor>
</comment>
<gene>
    <name evidence="5" type="ORF">B1A_17825</name>
</gene>
<dbReference type="InterPro" id="IPR005474">
    <property type="entry name" value="Transketolase_N"/>
</dbReference>
<dbReference type="EMBL" id="AUZX01013124">
    <property type="protein sequence ID" value="EQD36641.1"/>
    <property type="molecule type" value="Genomic_DNA"/>
</dbReference>
<dbReference type="SUPFAM" id="SSF52518">
    <property type="entry name" value="Thiamin diphosphate-binding fold (THDP-binding)"/>
    <property type="match status" value="1"/>
</dbReference>
<reference evidence="5" key="1">
    <citation type="submission" date="2013-08" db="EMBL/GenBank/DDBJ databases">
        <authorList>
            <person name="Mendez C."/>
            <person name="Richter M."/>
            <person name="Ferrer M."/>
            <person name="Sanchez J."/>
        </authorList>
    </citation>
    <scope>NUCLEOTIDE SEQUENCE</scope>
</reference>
<accession>T0YMI9</accession>
<sequence length="124" mass="12728">MLAAKGFIDLELLTGFGSFESPLGNHPDRLLIPGVEMSSGSLGHGLPIAVGIALGLRIQGRSRPRVVCLLGDGELDEGSNQEAIVLASRFGLSSLTAIVIDNDSAALGWPGGVATRFSGRGLAC</sequence>
<dbReference type="Pfam" id="PF00456">
    <property type="entry name" value="Transketolase_N"/>
    <property type="match status" value="1"/>
</dbReference>
<evidence type="ECO:0000256" key="1">
    <source>
        <dbReference type="ARBA" id="ARBA00001964"/>
    </source>
</evidence>
<comment type="similarity">
    <text evidence="2">Belongs to the transketolase family.</text>
</comment>
<dbReference type="PANTHER" id="PTHR47514:SF1">
    <property type="entry name" value="TRANSKETOLASE N-TERMINAL SECTION-RELATED"/>
    <property type="match status" value="1"/>
</dbReference>
<organism evidence="5">
    <name type="scientific">mine drainage metagenome</name>
    <dbReference type="NCBI Taxonomy" id="410659"/>
    <lineage>
        <taxon>unclassified sequences</taxon>
        <taxon>metagenomes</taxon>
        <taxon>ecological metagenomes</taxon>
    </lineage>
</organism>
<reference evidence="5" key="2">
    <citation type="journal article" date="2014" name="ISME J.">
        <title>Microbial stratification in low pH oxic and suboxic macroscopic growths along an acid mine drainage.</title>
        <authorList>
            <person name="Mendez-Garcia C."/>
            <person name="Mesa V."/>
            <person name="Sprenger R.R."/>
            <person name="Richter M."/>
            <person name="Diez M.S."/>
            <person name="Solano J."/>
            <person name="Bargiela R."/>
            <person name="Golyshina O.V."/>
            <person name="Manteca A."/>
            <person name="Ramos J.L."/>
            <person name="Gallego J.R."/>
            <person name="Llorente I."/>
            <person name="Martins Dos Santos V.A."/>
            <person name="Jensen O.N."/>
            <person name="Pelaez A.I."/>
            <person name="Sanchez J."/>
            <person name="Ferrer M."/>
        </authorList>
    </citation>
    <scope>NUCLEOTIDE SEQUENCE</scope>
</reference>
<evidence type="ECO:0000256" key="3">
    <source>
        <dbReference type="ARBA" id="ARBA00023052"/>
    </source>
</evidence>